<proteinExistence type="predicted"/>
<dbReference type="Proteomes" id="UP000294644">
    <property type="component" value="Unassembled WGS sequence"/>
</dbReference>
<name>A0A4V2Z1L2_9FLAO</name>
<protein>
    <submittedName>
        <fullName evidence="1">Uncharacterized protein</fullName>
    </submittedName>
</protein>
<comment type="caution">
    <text evidence="1">The sequence shown here is derived from an EMBL/GenBank/DDBJ whole genome shotgun (WGS) entry which is preliminary data.</text>
</comment>
<dbReference type="EMBL" id="SMFN01000006">
    <property type="protein sequence ID" value="TDE05298.1"/>
    <property type="molecule type" value="Genomic_DNA"/>
</dbReference>
<dbReference type="OrthoDB" id="1083264at2"/>
<accession>A0A4V2Z1L2</accession>
<dbReference type="AlphaFoldDB" id="A0A4V2Z1L2"/>
<gene>
    <name evidence="1" type="ORF">E0F91_06870</name>
</gene>
<evidence type="ECO:0000313" key="1">
    <source>
        <dbReference type="EMBL" id="TDE05298.1"/>
    </source>
</evidence>
<organism evidence="1 2">
    <name type="scientific">Flavobacterium sandaracinum</name>
    <dbReference type="NCBI Taxonomy" id="2541733"/>
    <lineage>
        <taxon>Bacteria</taxon>
        <taxon>Pseudomonadati</taxon>
        <taxon>Bacteroidota</taxon>
        <taxon>Flavobacteriia</taxon>
        <taxon>Flavobacteriales</taxon>
        <taxon>Flavobacteriaceae</taxon>
        <taxon>Flavobacterium</taxon>
    </lineage>
</organism>
<reference evidence="1 2" key="1">
    <citation type="submission" date="2019-03" db="EMBL/GenBank/DDBJ databases">
        <title>Flavobacterium LB-D12 sp. nov., isolated from arctic soil.</title>
        <authorList>
            <person name="Chaudhary D.K."/>
        </authorList>
    </citation>
    <scope>NUCLEOTIDE SEQUENCE [LARGE SCALE GENOMIC DNA]</scope>
    <source>
        <strain evidence="1 2">LB-D12</strain>
    </source>
</reference>
<evidence type="ECO:0000313" key="2">
    <source>
        <dbReference type="Proteomes" id="UP000294644"/>
    </source>
</evidence>
<keyword evidence="2" id="KW-1185">Reference proteome</keyword>
<sequence length="99" mass="11467">MNVYNLLSKKRNDFKSGVYSFNLNGPHFPRRIFIFNNNKTYIFKSVGSFDSIGVLQEFIECNKLLNISEADRVKYLKAISNYLQDELGQTYGAEITIDK</sequence>